<dbReference type="InterPro" id="IPR045214">
    <property type="entry name" value="Surf1/Surf4"/>
</dbReference>
<comment type="caution">
    <text evidence="6">The sequence shown here is derived from an EMBL/GenBank/DDBJ whole genome shotgun (WGS) entry which is preliminary data.</text>
</comment>
<dbReference type="AlphaFoldDB" id="A0AAN7ZYQ1"/>
<dbReference type="Proteomes" id="UP001310594">
    <property type="component" value="Unassembled WGS sequence"/>
</dbReference>
<comment type="function">
    <text evidence="5">Probably involved in the biogenesis of the COX complex.</text>
</comment>
<dbReference type="InterPro" id="IPR002994">
    <property type="entry name" value="Surf1/Shy1"/>
</dbReference>
<dbReference type="PROSITE" id="PS50895">
    <property type="entry name" value="SURF1"/>
    <property type="match status" value="1"/>
</dbReference>
<dbReference type="GO" id="GO:0005743">
    <property type="term" value="C:mitochondrial inner membrane"/>
    <property type="evidence" value="ECO:0007669"/>
    <property type="project" value="UniProtKB-SubCell"/>
</dbReference>
<evidence type="ECO:0000256" key="5">
    <source>
        <dbReference type="RuleBase" id="RU363076"/>
    </source>
</evidence>
<evidence type="ECO:0000256" key="1">
    <source>
        <dbReference type="ARBA" id="ARBA00004370"/>
    </source>
</evidence>
<reference evidence="6" key="1">
    <citation type="submission" date="2023-08" db="EMBL/GenBank/DDBJ databases">
        <title>Black Yeasts Isolated from many extreme environments.</title>
        <authorList>
            <person name="Coleine C."/>
            <person name="Stajich J.E."/>
            <person name="Selbmann L."/>
        </authorList>
    </citation>
    <scope>NUCLEOTIDE SEQUENCE</scope>
    <source>
        <strain evidence="6">CCFEE 5810</strain>
    </source>
</reference>
<feature type="transmembrane region" description="Helical" evidence="5">
    <location>
        <begin position="316"/>
        <end position="334"/>
    </location>
</feature>
<evidence type="ECO:0000256" key="3">
    <source>
        <dbReference type="ARBA" id="ARBA00022989"/>
    </source>
</evidence>
<gene>
    <name evidence="6" type="primary">SHY1</name>
    <name evidence="6" type="ORF">LTR97_011014</name>
</gene>
<keyword evidence="3 5" id="KW-1133">Transmembrane helix</keyword>
<evidence type="ECO:0000256" key="4">
    <source>
        <dbReference type="ARBA" id="ARBA00023136"/>
    </source>
</evidence>
<dbReference type="GO" id="GO:0033617">
    <property type="term" value="P:mitochondrial respiratory chain complex IV assembly"/>
    <property type="evidence" value="ECO:0007669"/>
    <property type="project" value="TreeGrafter"/>
</dbReference>
<evidence type="ECO:0000256" key="2">
    <source>
        <dbReference type="ARBA" id="ARBA00022692"/>
    </source>
</evidence>
<comment type="similarity">
    <text evidence="5">Belongs to the SURF1 family.</text>
</comment>
<dbReference type="Pfam" id="PF02104">
    <property type="entry name" value="SURF1"/>
    <property type="match status" value="1"/>
</dbReference>
<evidence type="ECO:0000313" key="7">
    <source>
        <dbReference type="Proteomes" id="UP001310594"/>
    </source>
</evidence>
<proteinExistence type="inferred from homology"/>
<evidence type="ECO:0000313" key="6">
    <source>
        <dbReference type="EMBL" id="KAK5691843.1"/>
    </source>
</evidence>
<feature type="transmembrane region" description="Helical" evidence="5">
    <location>
        <begin position="71"/>
        <end position="93"/>
    </location>
</feature>
<keyword evidence="5" id="KW-0496">Mitochondrion</keyword>
<comment type="subcellular location">
    <subcellularLocation>
        <location evidence="1">Membrane</location>
    </subcellularLocation>
    <subcellularLocation>
        <location evidence="5">Mitochondrion inner membrane</location>
        <topology evidence="5">Multi-pass membrane protein</topology>
    </subcellularLocation>
</comment>
<name>A0AAN7ZYQ1_9PEZI</name>
<organism evidence="6 7">
    <name type="scientific">Elasticomyces elasticus</name>
    <dbReference type="NCBI Taxonomy" id="574655"/>
    <lineage>
        <taxon>Eukaryota</taxon>
        <taxon>Fungi</taxon>
        <taxon>Dikarya</taxon>
        <taxon>Ascomycota</taxon>
        <taxon>Pezizomycotina</taxon>
        <taxon>Dothideomycetes</taxon>
        <taxon>Dothideomycetidae</taxon>
        <taxon>Mycosphaerellales</taxon>
        <taxon>Teratosphaeriaceae</taxon>
        <taxon>Elasticomyces</taxon>
    </lineage>
</organism>
<dbReference type="CDD" id="cd06662">
    <property type="entry name" value="SURF1"/>
    <property type="match status" value="1"/>
</dbReference>
<keyword evidence="5" id="KW-0999">Mitochondrion inner membrane</keyword>
<accession>A0AAN7ZYQ1</accession>
<sequence>MERLRLIPRVTTQTVPKRTLTTLRPSYRPRTPPLRLRTQKRHQTQPVDDPAFKSIVDNPPQLIRSGRKHNYFGLTILGLIPVTAFILGCWQIQRLTWKSDLIARFEDRLVKDPLPLPPQIDLSMIKEFDYRRIYARGVWRHDQEMLIGPRLHDGEDGYLVVTPLDRKDEFRGFEGNSTVLVNRGWINKAHAPQSSRPDSLPTGPVVVEGLLREPWIKNSFTPDNKPEDGAWYFPDVKQMAEHAGSQAVWVEETMRPDYVTVLKRTEKGVPVGRAAEVNLRNNHTQCLCGVTGLLYCDKIVGHDCGTITDFQCEQYIFTWFSLSLATGVMMWMVVKRPSSGGRASGRIRRNTGW</sequence>
<keyword evidence="2 5" id="KW-0812">Transmembrane</keyword>
<dbReference type="EMBL" id="JAVRQU010000020">
    <property type="protein sequence ID" value="KAK5691843.1"/>
    <property type="molecule type" value="Genomic_DNA"/>
</dbReference>
<dbReference type="PANTHER" id="PTHR23427:SF2">
    <property type="entry name" value="SURFEIT LOCUS PROTEIN 1"/>
    <property type="match status" value="1"/>
</dbReference>
<keyword evidence="4 5" id="KW-0472">Membrane</keyword>
<protein>
    <recommendedName>
        <fullName evidence="5">SURF1-like protein</fullName>
    </recommendedName>
</protein>
<dbReference type="PANTHER" id="PTHR23427">
    <property type="entry name" value="SURFEIT LOCUS PROTEIN"/>
    <property type="match status" value="1"/>
</dbReference>